<evidence type="ECO:0000256" key="4">
    <source>
        <dbReference type="ARBA" id="ARBA00022827"/>
    </source>
</evidence>
<sequence>MTQMLPSAFLAAVKDLLGPKGWSEAPETLLAASTPWRGTYQGNTPLIVRPASTTEAAALVKLCGQYGVAMTPQGGNTGLIDGGTPHGEVCVSMTRMNALRETDTFNNSLTIEAGATLVAAQQAAEAAGRLFPLSLGSEGTATIGGLISTNAGGVAVLRYGMMRDLILGLEVVLPSGEVWDGLSGLRKNNTGYDLKHLFAGAEGTLGLITAATLKLFPQVSSATAWVICASADDVVKLLSLVRGRVGDSVTSFEIIPANAVDMVVADIPTARDPMPSNAPWRVLMEVSQTDGAYARTLLESALAAAMEEGLVQDAAIATSEAQAKAFWHIRETIPLSKRAYGAALNQDISVPVSRIPVFIEACNAAVRTVLPTADFVIFGHVGDGNLHYSVVEAQGAAAPQLKDHEGAITRVIYDTVMAHGGSISAEHGVGRLKRDELARLRPPAATQAMRAIKRALDPQGIMNPGRVVSV</sequence>
<comment type="similarity">
    <text evidence="2">Belongs to the FAD-binding oxidoreductase/transferase type 4 family.</text>
</comment>
<dbReference type="InterPro" id="IPR016166">
    <property type="entry name" value="FAD-bd_PCMH"/>
</dbReference>
<dbReference type="GO" id="GO:0071949">
    <property type="term" value="F:FAD binding"/>
    <property type="evidence" value="ECO:0007669"/>
    <property type="project" value="InterPro"/>
</dbReference>
<evidence type="ECO:0000313" key="7">
    <source>
        <dbReference type="Proteomes" id="UP000025061"/>
    </source>
</evidence>
<dbReference type="AlphaFoldDB" id="A0A059FZT8"/>
<dbReference type="InterPro" id="IPR006094">
    <property type="entry name" value="Oxid_FAD_bind_N"/>
</dbReference>
<dbReference type="PATRIC" id="fig|1280951.3.peg.133"/>
<protein>
    <submittedName>
        <fullName evidence="6">FAD-binding oxidoreductase</fullName>
    </submittedName>
</protein>
<dbReference type="Proteomes" id="UP000025061">
    <property type="component" value="Unassembled WGS sequence"/>
</dbReference>
<evidence type="ECO:0000256" key="1">
    <source>
        <dbReference type="ARBA" id="ARBA00001974"/>
    </source>
</evidence>
<dbReference type="InterPro" id="IPR016167">
    <property type="entry name" value="FAD-bd_PCMH_sub1"/>
</dbReference>
<comment type="caution">
    <text evidence="6">The sequence shown here is derived from an EMBL/GenBank/DDBJ whole genome shotgun (WGS) entry which is preliminary data.</text>
</comment>
<dbReference type="EMBL" id="ARYI01000001">
    <property type="protein sequence ID" value="KCZ96145.1"/>
    <property type="molecule type" value="Genomic_DNA"/>
</dbReference>
<proteinExistence type="inferred from homology"/>
<dbReference type="GO" id="GO:0003824">
    <property type="term" value="F:catalytic activity"/>
    <property type="evidence" value="ECO:0007669"/>
    <property type="project" value="InterPro"/>
</dbReference>
<keyword evidence="3" id="KW-0285">Flavoprotein</keyword>
<dbReference type="InterPro" id="IPR016164">
    <property type="entry name" value="FAD-linked_Oxase-like_C"/>
</dbReference>
<organism evidence="6 7">
    <name type="scientific">Hyphomonas hirschiana VP5</name>
    <dbReference type="NCBI Taxonomy" id="1280951"/>
    <lineage>
        <taxon>Bacteria</taxon>
        <taxon>Pseudomonadati</taxon>
        <taxon>Pseudomonadota</taxon>
        <taxon>Alphaproteobacteria</taxon>
        <taxon>Hyphomonadales</taxon>
        <taxon>Hyphomonadaceae</taxon>
        <taxon>Hyphomonas</taxon>
    </lineage>
</organism>
<dbReference type="OrthoDB" id="9811557at2"/>
<dbReference type="Gene3D" id="3.30.70.2740">
    <property type="match status" value="1"/>
</dbReference>
<dbReference type="SUPFAM" id="SSF56176">
    <property type="entry name" value="FAD-binding/transporter-associated domain-like"/>
    <property type="match status" value="1"/>
</dbReference>
<dbReference type="FunFam" id="1.10.45.10:FF:000001">
    <property type="entry name" value="D-lactate dehydrogenase mitochondrial"/>
    <property type="match status" value="1"/>
</dbReference>
<dbReference type="InterPro" id="IPR004113">
    <property type="entry name" value="FAD-bd_oxidored_4_C"/>
</dbReference>
<dbReference type="Gene3D" id="3.30.465.10">
    <property type="match status" value="1"/>
</dbReference>
<dbReference type="SUPFAM" id="SSF55103">
    <property type="entry name" value="FAD-linked oxidases, C-terminal domain"/>
    <property type="match status" value="1"/>
</dbReference>
<evidence type="ECO:0000259" key="5">
    <source>
        <dbReference type="PROSITE" id="PS51387"/>
    </source>
</evidence>
<dbReference type="PANTHER" id="PTHR43716:SF2">
    <property type="entry name" value="BLL6224 PROTEIN"/>
    <property type="match status" value="1"/>
</dbReference>
<dbReference type="PROSITE" id="PS51387">
    <property type="entry name" value="FAD_PCMH"/>
    <property type="match status" value="1"/>
</dbReference>
<evidence type="ECO:0000313" key="6">
    <source>
        <dbReference type="EMBL" id="KCZ96145.1"/>
    </source>
</evidence>
<dbReference type="Gene3D" id="3.30.70.2190">
    <property type="match status" value="1"/>
</dbReference>
<dbReference type="Gene3D" id="3.30.43.10">
    <property type="entry name" value="Uridine Diphospho-n-acetylenolpyruvylglucosamine Reductase, domain 2"/>
    <property type="match status" value="1"/>
</dbReference>
<evidence type="ECO:0000256" key="3">
    <source>
        <dbReference type="ARBA" id="ARBA00022630"/>
    </source>
</evidence>
<dbReference type="InterPro" id="IPR036318">
    <property type="entry name" value="FAD-bd_PCMH-like_sf"/>
</dbReference>
<dbReference type="Pfam" id="PF01565">
    <property type="entry name" value="FAD_binding_4"/>
    <property type="match status" value="1"/>
</dbReference>
<accession>A0A059FZT8</accession>
<reference evidence="6 7" key="1">
    <citation type="submission" date="2013-04" db="EMBL/GenBank/DDBJ databases">
        <title>Hyphomonas hirschiana VP5 Genome Sequencing.</title>
        <authorList>
            <person name="Lai Q."/>
            <person name="Shao Z."/>
        </authorList>
    </citation>
    <scope>NUCLEOTIDE SEQUENCE [LARGE SCALE GENOMIC DNA]</scope>
    <source>
        <strain evidence="6 7">VP5</strain>
    </source>
</reference>
<feature type="domain" description="FAD-binding PCMH-type" evidence="5">
    <location>
        <begin position="40"/>
        <end position="218"/>
    </location>
</feature>
<dbReference type="Pfam" id="PF02913">
    <property type="entry name" value="FAD-oxidase_C"/>
    <property type="match status" value="1"/>
</dbReference>
<dbReference type="GO" id="GO:0022904">
    <property type="term" value="P:respiratory electron transport chain"/>
    <property type="evidence" value="ECO:0007669"/>
    <property type="project" value="TreeGrafter"/>
</dbReference>
<keyword evidence="7" id="KW-1185">Reference proteome</keyword>
<keyword evidence="4" id="KW-0274">FAD</keyword>
<dbReference type="InterPro" id="IPR051264">
    <property type="entry name" value="FAD-oxidored/transferase_4"/>
</dbReference>
<evidence type="ECO:0000256" key="2">
    <source>
        <dbReference type="ARBA" id="ARBA00008000"/>
    </source>
</evidence>
<dbReference type="InterPro" id="IPR016171">
    <property type="entry name" value="Vanillyl_alc_oxidase_C-sub2"/>
</dbReference>
<comment type="cofactor">
    <cofactor evidence="1">
        <name>FAD</name>
        <dbReference type="ChEBI" id="CHEBI:57692"/>
    </cofactor>
</comment>
<dbReference type="RefSeq" id="WP_035590057.1">
    <property type="nucleotide sequence ID" value="NZ_ARYI01000001.1"/>
</dbReference>
<dbReference type="InterPro" id="IPR016169">
    <property type="entry name" value="FAD-bd_PCMH_sub2"/>
</dbReference>
<dbReference type="Gene3D" id="1.10.45.10">
    <property type="entry name" value="Vanillyl-alcohol Oxidase, Chain A, domain 4"/>
    <property type="match status" value="1"/>
</dbReference>
<dbReference type="PANTHER" id="PTHR43716">
    <property type="entry name" value="D-2-HYDROXYGLUTARATE DEHYDROGENASE, MITOCHONDRIAL"/>
    <property type="match status" value="1"/>
</dbReference>
<gene>
    <name evidence="6" type="ORF">HHI_00660</name>
</gene>
<name>A0A059FZT8_9PROT</name>